<keyword evidence="3 7" id="KW-0732">Signal</keyword>
<evidence type="ECO:0000256" key="4">
    <source>
        <dbReference type="ARBA" id="ARBA00022989"/>
    </source>
</evidence>
<dbReference type="EMBL" id="JAJJMA010278900">
    <property type="protein sequence ID" value="MCL7046226.1"/>
    <property type="molecule type" value="Genomic_DNA"/>
</dbReference>
<dbReference type="GO" id="GO:0016020">
    <property type="term" value="C:membrane"/>
    <property type="evidence" value="ECO:0007669"/>
    <property type="project" value="UniProtKB-SubCell"/>
</dbReference>
<feature type="chain" id="PRO_5041202297" description="Thioredoxin domain-containing protein" evidence="7">
    <location>
        <begin position="27"/>
        <end position="202"/>
    </location>
</feature>
<keyword evidence="6" id="KW-0325">Glycoprotein</keyword>
<reference evidence="9" key="1">
    <citation type="submission" date="2022-03" db="EMBL/GenBank/DDBJ databases">
        <title>A functionally conserved STORR gene fusion in Papaver species that diverged 16.8 million years ago.</title>
        <authorList>
            <person name="Catania T."/>
        </authorList>
    </citation>
    <scope>NUCLEOTIDE SEQUENCE</scope>
    <source>
        <strain evidence="9">S-191538</strain>
    </source>
</reference>
<evidence type="ECO:0000256" key="2">
    <source>
        <dbReference type="ARBA" id="ARBA00022692"/>
    </source>
</evidence>
<feature type="domain" description="Thioredoxin" evidence="8">
    <location>
        <begin position="44"/>
        <end position="169"/>
    </location>
</feature>
<dbReference type="PANTHER" id="PTHR46854:SF1">
    <property type="entry name" value="5'-ADENYLYLSULFATE REDUCTASE-LIKE 4-RELATED"/>
    <property type="match status" value="1"/>
</dbReference>
<sequence>MAIIRVSKLGLFVFLTFGRLFIRVSSSSSSNNFCSPISITDSILRSRDFCPNFDSAAAGVGVTEGDDVSLQKVLNLVHKNSHDYVAVLFYASWCPFSRTCRPTFAAMSSLYPSILHFAFEESVVKPSILSRYGVHGFPTLFLFNSTMRVRYHGSRTLSSLIAFYSDVTGKPCSILMGILLIHEICQFTICQFITWQHKSNQL</sequence>
<evidence type="ECO:0000256" key="3">
    <source>
        <dbReference type="ARBA" id="ARBA00022729"/>
    </source>
</evidence>
<keyword evidence="4" id="KW-1133">Transmembrane helix</keyword>
<dbReference type="Pfam" id="PF00085">
    <property type="entry name" value="Thioredoxin"/>
    <property type="match status" value="1"/>
</dbReference>
<dbReference type="CDD" id="cd02999">
    <property type="entry name" value="PDI_a_ERp44_like"/>
    <property type="match status" value="1"/>
</dbReference>
<keyword evidence="5" id="KW-0472">Membrane</keyword>
<evidence type="ECO:0000256" key="1">
    <source>
        <dbReference type="ARBA" id="ARBA00004167"/>
    </source>
</evidence>
<dbReference type="InterPro" id="IPR013766">
    <property type="entry name" value="Thioredoxin_domain"/>
</dbReference>
<gene>
    <name evidence="9" type="ORF">MKW94_004347</name>
</gene>
<evidence type="ECO:0000313" key="10">
    <source>
        <dbReference type="Proteomes" id="UP001177140"/>
    </source>
</evidence>
<name>A0AA41VRP7_PAPNU</name>
<evidence type="ECO:0000256" key="7">
    <source>
        <dbReference type="SAM" id="SignalP"/>
    </source>
</evidence>
<evidence type="ECO:0000256" key="5">
    <source>
        <dbReference type="ARBA" id="ARBA00023136"/>
    </source>
</evidence>
<keyword evidence="2" id="KW-0812">Transmembrane</keyword>
<evidence type="ECO:0000256" key="6">
    <source>
        <dbReference type="ARBA" id="ARBA00023180"/>
    </source>
</evidence>
<dbReference type="InterPro" id="IPR044606">
    <property type="entry name" value="APRL4/6"/>
</dbReference>
<evidence type="ECO:0000313" key="9">
    <source>
        <dbReference type="EMBL" id="MCL7046226.1"/>
    </source>
</evidence>
<dbReference type="Proteomes" id="UP001177140">
    <property type="component" value="Unassembled WGS sequence"/>
</dbReference>
<comment type="subcellular location">
    <subcellularLocation>
        <location evidence="1">Membrane</location>
        <topology evidence="1">Single-pass membrane protein</topology>
    </subcellularLocation>
</comment>
<dbReference type="AlphaFoldDB" id="A0AA41VRP7"/>
<dbReference type="InterPro" id="IPR036249">
    <property type="entry name" value="Thioredoxin-like_sf"/>
</dbReference>
<protein>
    <recommendedName>
        <fullName evidence="8">Thioredoxin domain-containing protein</fullName>
    </recommendedName>
</protein>
<feature type="signal peptide" evidence="7">
    <location>
        <begin position="1"/>
        <end position="26"/>
    </location>
</feature>
<dbReference type="PANTHER" id="PTHR46854">
    <property type="entry name" value="5'-ADENYLYLSULFATE REDUCTASE-LIKE 4-RELATED"/>
    <property type="match status" value="1"/>
</dbReference>
<dbReference type="PROSITE" id="PS51352">
    <property type="entry name" value="THIOREDOXIN_2"/>
    <property type="match status" value="1"/>
</dbReference>
<dbReference type="SUPFAM" id="SSF52833">
    <property type="entry name" value="Thioredoxin-like"/>
    <property type="match status" value="1"/>
</dbReference>
<organism evidence="9 10">
    <name type="scientific">Papaver nudicaule</name>
    <name type="common">Iceland poppy</name>
    <dbReference type="NCBI Taxonomy" id="74823"/>
    <lineage>
        <taxon>Eukaryota</taxon>
        <taxon>Viridiplantae</taxon>
        <taxon>Streptophyta</taxon>
        <taxon>Embryophyta</taxon>
        <taxon>Tracheophyta</taxon>
        <taxon>Spermatophyta</taxon>
        <taxon>Magnoliopsida</taxon>
        <taxon>Ranunculales</taxon>
        <taxon>Papaveraceae</taxon>
        <taxon>Papaveroideae</taxon>
        <taxon>Papaver</taxon>
    </lineage>
</organism>
<accession>A0AA41VRP7</accession>
<proteinExistence type="predicted"/>
<keyword evidence="10" id="KW-1185">Reference proteome</keyword>
<comment type="caution">
    <text evidence="9">The sequence shown here is derived from an EMBL/GenBank/DDBJ whole genome shotgun (WGS) entry which is preliminary data.</text>
</comment>
<dbReference type="Gene3D" id="3.40.30.10">
    <property type="entry name" value="Glutaredoxin"/>
    <property type="match status" value="1"/>
</dbReference>
<evidence type="ECO:0000259" key="8">
    <source>
        <dbReference type="PROSITE" id="PS51352"/>
    </source>
</evidence>